<dbReference type="SUPFAM" id="SSF69279">
    <property type="entry name" value="Phage tail proteins"/>
    <property type="match status" value="2"/>
</dbReference>
<keyword evidence="2" id="KW-1185">Reference proteome</keyword>
<dbReference type="InterPro" id="IPR017847">
    <property type="entry name" value="T6SS_RhsGE_Vgr_subset"/>
</dbReference>
<sequence>MLKFSTQRTITASGAALPRSPSGEPALVLLSIRGEEALSEIYTYALDMVTPDDLDMLADDAANLDLRDMIGNELTVSIQLEGISRSSGPVWARNIGSGTREISGIVTSARFVGQQDRLSHYQLTLQPWIFLADQRSDYRIFQRKNVRDIIREVLQAYRYTCAWRTSRIYPPLDYQVQYGETDFAFIQRLMQENGIYWFFEHSQTHHTMVFVDHVGAHRPVDSEAYHTLAYYPPGHKIDAEYIDAFDIAQTLQSGVWTTSDYDFRQPEANLAVRKVQPQETVDNDLTRYEWPGDYTDPAEGAKLAQIRIEEIFARGERAEGRGSVRNVVCGTSSIWRTIRTARRIGNTW</sequence>
<dbReference type="NCBIfam" id="TIGR03361">
    <property type="entry name" value="VI_Rhs_Vgr"/>
    <property type="match status" value="1"/>
</dbReference>
<evidence type="ECO:0000313" key="2">
    <source>
        <dbReference type="Proteomes" id="UP001302652"/>
    </source>
</evidence>
<evidence type="ECO:0000313" key="1">
    <source>
        <dbReference type="EMBL" id="WOD20744.1"/>
    </source>
</evidence>
<dbReference type="Gene3D" id="3.55.50.10">
    <property type="entry name" value="Baseplate protein-like domains"/>
    <property type="match status" value="1"/>
</dbReference>
<dbReference type="NCBIfam" id="TIGR01646">
    <property type="entry name" value="vgr_GE"/>
    <property type="match status" value="1"/>
</dbReference>
<dbReference type="Gene3D" id="4.10.220.110">
    <property type="match status" value="1"/>
</dbReference>
<reference evidence="1 2" key="1">
    <citation type="submission" date="2023-10" db="EMBL/GenBank/DDBJ databases">
        <title>Surface-active antibiotics is a multifunctional adaptation for post-fire microbes.</title>
        <authorList>
            <person name="Liu M.D."/>
            <person name="Du Y."/>
            <person name="Koupaei S.K."/>
            <person name="Kim N.R."/>
            <person name="Zhang W."/>
            <person name="Traxler M.F."/>
        </authorList>
    </citation>
    <scope>NUCLEOTIDE SEQUENCE [LARGE SCALE GENOMIC DNA]</scope>
    <source>
        <strain evidence="1 2">F3</strain>
    </source>
</reference>
<name>A0ABZ0EVK1_9BURK</name>
<dbReference type="EMBL" id="CP136513">
    <property type="protein sequence ID" value="WOD20744.1"/>
    <property type="molecule type" value="Genomic_DNA"/>
</dbReference>
<protein>
    <submittedName>
        <fullName evidence="1">Phage late control D family protein</fullName>
    </submittedName>
</protein>
<proteinExistence type="predicted"/>
<dbReference type="Gene3D" id="2.30.110.50">
    <property type="match status" value="1"/>
</dbReference>
<accession>A0ABZ0EVK1</accession>
<dbReference type="InterPro" id="IPR006533">
    <property type="entry name" value="T6SS_Vgr_RhsGE"/>
</dbReference>
<dbReference type="Proteomes" id="UP001302652">
    <property type="component" value="Chromosome 1"/>
</dbReference>
<organism evidence="1 2">
    <name type="scientific">Paraburkholderia kirstenboschensis</name>
    <dbReference type="NCBI Taxonomy" id="1245436"/>
    <lineage>
        <taxon>Bacteria</taxon>
        <taxon>Pseudomonadati</taxon>
        <taxon>Pseudomonadota</taxon>
        <taxon>Betaproteobacteria</taxon>
        <taxon>Burkholderiales</taxon>
        <taxon>Burkholderiaceae</taxon>
        <taxon>Paraburkholderia</taxon>
    </lineage>
</organism>
<dbReference type="Pfam" id="PF05954">
    <property type="entry name" value="Phage_GPD"/>
    <property type="match status" value="1"/>
</dbReference>
<gene>
    <name evidence="1" type="ORF">RW095_31790</name>
</gene>